<dbReference type="Pfam" id="PF14765">
    <property type="entry name" value="PS-DH"/>
    <property type="match status" value="2"/>
</dbReference>
<sequence>MTSRSGDIAITGLALRFPGSDTLPELFGHLVAGRSLITEVPAERWVKERHFGDPRSGEARTNSIWAGFIEHADRFDAAFFNISPREAETMDPQQRFALELAWHAIEDAGYRAADLAGSRTGVYMGLCHADYAELMERDGVPTDAYFPTGTAYSIVANRLSYFFDLRGPSITNDTACSSSLVSIYEAVAALNNGDCDLALAGGVNLAWSPKLFVAFSQAGMLSPTGRSHAFDQDADGFVRGEGGAILLLKPLEAALADGDAIHAVIRGAGTNHGGRTSSLTVTNPRAQAALIENVYSRAGVAPETVTYIEAHGPGTPVGDPIEILGLKNAFRSMHDAAGTRPEPEITGIGSIKSNIGHLESAAGVAGVVKVIGAMATGTLPGTVNFRALNQLIDLNGSPFRIVGETQPWTPPADLPRRAGISSFGFGGTNAHVLLEEPPVFAEGVQLPGPYLVPLSAKNPARLREAAARLRAYLQAPADEGIAALQSVGTMTEIAYTLQVGREAMTARAAFVVNDHEELVAALEAFTPGEVHAVEQASEEIVATANRWVGGGTVDWAASYETRPHRVRLPGYPFATDRHWFVTPPAAPPAVDRLHPLVHRNTSTLSDSRFSSTFTGSEPFLDAHRVEGRAVLPAVAHLEMARAAVGFAAGQASVSLSDVAWLRPLTGDGSPIEVDVALRGQDDGVAFEIKRGEVVYSAGFARTGPLVTPPRVDLDTVRAACPETADVAQLYDGLRGTGLSHGPAMRRLRAVSVGEDQALARIDSDDVDGYVLPPSVVDAAFQVSLLLLGDTGDPVLAFAVRELQAYAACPSTTWAWVRRTTEGAFDIDLCDGDGTVLAAVRGLAQRTARGSSRVVTATSQWIDTPVRAGSGGRTLHGLVVGRELDGCVSLPAISAGGVAAGVQQTLMDVFSRVQEVLRSSPDTEQRFVVLVDGRVPEHHHAALAGLLRSVVLENPLVSGLVVRVAGLAAAEPASLAAVLGAEGSDDSADTEVRYLGDGRRQSRQTVELPAGPAPRVPALRTGGVYWILGGAGGIGAHVARYLARAQDTIVVLSGRSADSSAVAALRRDGIAAHYLPVDVTDGDAVRRAVSSIEREHGGLHGVVNAAGVLRDQFLLRKELTDVRTVTAPKIDGTLHLDAATRHLDLDFFVLFSSVAAEYGNAGQTDYSAANAFLDAFAGHRQALVDAGERTGRSVAISWPLWEQGGMTLDDATRAELRADRGWEALPTEDGVRALGRALLTDAPSRMVVAYGAAATLSPQRWRTAPALPATPAPAAAAVRSQGESVQQGKSAQQGESLQQRTEDMLKDVLTEVLHHAPGTVESGVNLIEYGIDSLSIMETTRRLEKIVGSLSKTIFFEHLNISSVAQYLVRTRHDQLAALFTAEPPPEAAPAPAPVAAEPVAAEPIIAAPVAAAPIVAAPEPAVVVAEPESRDRDIAIIGVSGRYPGASTLDELWEVIADGRHMFEEIPDERWRHEQIYDNDRAVLGKSVIRTGTFLTDIDKFDPRYFRISKRDADRMSPEVRLFLQAGVEALEDSGYSKETIQRQYDGDVGVLVGTMSNHYNLYGFENSLTRGSEESGSYTATIPNMLSYFYGLTGPSIFMDTMCSASSTCIHQAVQMLRSGECRMVVAGGVNLMLHPYNLIASSQEYFTTGTSDVIRSFGQGVDGTILGEGVGAMVLKPLAEAERDGDHIYAVIKGTALSNAGIRNGFTVPSPAMQARAVEKAFDDAGIDARTVNYVEGHGSGTALGDPIEISALTSAYRKHTADSQFCALGSVKANMGHLLAAAGMIGITKVLLQLRHGMLAPSLHSTELNPDIDFGETPFRVQQDLAPWNPIVITQDGATVTLPRRAGVTSIGAGGMNSHIILEEHRPARPAAGGAAGSQLFAFSAMHEAALARYLTTFREYLDRADDAELADIAYTLRVGKNALPHRWAFTAPDKTSALAAIDRYLAGAREAVTGEHAQAWVAGRSVDWRQLPVARRVSLPAYPFDKIRCWVESTPGAPSVLAPLALRERLHPFITRNTSDVRGLRWELDADLTDLRDYSFRSQDTPQIISTFAVDLALAVTRLSGHAGTPAVHDLVLSTPVDWATTPRLDIAFDGGHGIVRTPDGTVVVSFTAGTDDGSATRHVTVGRTSRILDQQGLLGELAQGGLRYRDAYSAVDGVERTEDGHTVLRLREPRLRQDHLRRNVTLDPAVLCAVDQGLRWQAKRAGVAAWAQAGLTGAASVRLGVTAPVSTVVFTTAGDILLLSDSSDIVAELSDVQSGTETNGTLSGTSLNAVRAGAEINGVRFGAEINGVRFGAEINGVRFGAEHRGVRQGVVAPQAARPVVVAAMQPAVFVAKSPVPAVVGELQAIAAEILGFEAHELDTGTGFDAFGFDSMSLVTFAQRIRERFGPELSPAVFFDLTTIDALGDHLMTEHGVRDVHRDAAAVPTTPTAVAAPASVPVTPATDGVMPVAVIGAAGRFPGARNLDEFWANMTAGGDHVTAFPLDRYEGAYRRAVEDADFPHRMGVLDDVDAFDAAFFGILPREAERMDPQHRLVLETVWNALEHSAHQPGELPSDTGVFIGVSANEYSGLLTAYGVMPDAFTTVGNTHSILANRISYLLDVRGPSEPIDTACSSSLVAVHRAVEAIRSGACTMAVAGGVNVLLGADGFISAQLAGMLSPDGRCKTFDARADGYVRGEGVAAVVLKPLADAERDGDAIMGVIRGTAQNHGGRANSLTAPNADAQAELVSAAIGDLDPATIGYIETHGTGTALGDPVEIRGLRKAFRGLGHADDGACALGSVKAGIGHLEAAAGIAGLVKVLLALEHRVLPGTVGLDRINPYIELAGGPFHVVRDAEPWPAPRGAAPRRAGVSSFGFGGVNAHVVVEEYQRVPQDPRDVTAVVVPLSARTPDQLVQRARDLLAHLRGERPALDEIAWTLQAGRQPMRERAGWVVTSHEELISALRAFIDGGSSAPAGELGIVLQRWLDDEAVDWRSLYGAQTPNRVHLPAYPFADDRFWIPGTHTEPHPPAATSRTSLLTARWEPAAAGPAVGYDRHVVILCGIDGRVPGAECFPVHTDKTRPETRLRDLSWQVARIVQELGEPAGRTLVQVIAGEPAARALAGLTRTLTRERPGMTGQVIVIEGQDVATVAAENSGGADDLVVYRDGVRTVPVWTLAEADATAAPWRDGGTYLITGGAGGVGAHVARRIAADTRDATVVLTGRSPRDERITALLSELERAGLTARYMRADVSRWEDVRHLVAQSGQVTGIVHAAGRTRDALLAGKTAEQWDEVLAAKVDGLVHLDRATEDHPLEFLLAFSSGVALTGNPGQADYAVANAFLHAYAEQRNTLVDQGSRRGRTTAIAWPLWQDGGMRVSASTRDYLWRDRGLAPMPTPDGLTALNAAWQLGADQVWIHHGDPQRLPAAPVSAPTMSHEPIDQVKPVGPIESVGPVAEDGPAVKVETLVELFAEVTGLAVDPDRPLIDLGLESVMIIQLNRRLAEIAPDFSRTVFYEQPTLRAVAATLRSRQPAAPVAANSEGQQPVAASAQAPREVATAQGVHPEGADEPIAIIGMSGRYPGAADLDEFWENLKAGRDAVREVPADRWALDGFFEPDRDRAVATGRSYSKWGGFLEDATAFDPRFFGIAPRDAYAMDPQERLFVQAGWEVLEDAGYTRARLSEQHRGGVGVFAGVTKVGHARYPAGRLASGELVVPGLSFASLSARVSYLLNLTGPSLTVDTMCSASLTAIHEACEHLRRGDCEVAVAGGVNLYTHPLDYVELCRSGMLSPDAQNRSFGAGGHGFVPGEGVGCVLLKPLSRAVADGDRVLAVIRGSGINHGGRTSGYTVPSPVAQAALIRATLDKAGIPADRVGYVEAHGTGTELGDPIEITGLSTAYDRDTSERQYCAIGSVKSGIGHLEAAAGVAGLTKTVLQLRHKQLVPSLHADSVNPNISFERTPFRLQRELTAWESAQPRVAAVSSFGAGGSNAHIIVEEYVMPPAPNAGPAADEQLVVLSARTGEQLDRSVERLGEFLDRNPGTDLAALAHTLRTGREAMTERYAVLVPSVVELRAALRTGRGHRGTAIAHAEPAGDGDLQNELVRRWIEAGSLGRLAALWVSGTEVDWSLLSTGTTRPVSLPTYPFAKDRFWIGDLTATEEIAPPPATTEPAAAAAPDWDHYVSGLVREKVAVALALDESEVRGDVAFADYGLDSILAIRVVSQLNEALSLRLSTNVIFDFSTADRLTRHLSTEYRDTMTPPAATPPSVVPAGPVAATGTTRGPIAIIGMSGRYAGSDDLDELWQHLAAGDDLITEADRWDLTGISDCTRGGFLDRIDEFDAMFFTVSGTEAAVMDPQQRLVLEEAWKALEDAGYAGPAADRRCGVYLGGWAGDYHSLLGDDAPAQTLWGNMSSVIPSRVSYFLDLEGPAIAVDTSCSSSLVAIDLACKDLWLGRTSRALAGGVFLQSTPRLYRQADRAGMLSPTGACHSFDERADGFVPGEGVGMVVLKRLEDALADGDHIHGVIRAIGTNQDGATNGITAPSSLSQERLLRDVYDDFAVNVDNIQFVETHGTGTGLGDPIEFGALTRAFRAHTDRQEFCALGSLKANIGHTQFAAGVAGVLKVLLALRHRQIPALTGFATPNPAIELTGSPFRVPTGLQSWDVADGVPRTAAVSSFGASGTNAHLVIEEAPPALRRGPAPQGEQVVVLSAKTPEQLGLQKQRLAAHLRTAGSQVVLGDVAFSLAAGRRHFPHRFACVAGDLAELIAVLDGSSAARTNDAARTFLEGGAPPVITGAARRVPLPTYPFAGERYWPRTAEPATGVLRSASPAAELPRNGKSGIEVVLSPGDQLIREHTVQGRGVLPGVAHLELARRAAARTTGATVVGFRDVTWARPLTVTTEPVTVRVELTPDGTDGHRFTIADGDTVYSQGDIALARSPRPAPVDLAALRTTCRDSVPEERIHAALFAAGIDHGPALRAIHDAWVGPGVVLAELRLPAGAERGMPAPALLDAAIQASVATHLAGGERRLQDTAVPFALGSYEVYARCGDVMWAVVRGGQAGTLPALDIDLVDASGAVCVRMKGYTARRTAPPTVTTTDTSAMYAPRWEPIAATAASTPRAGDRVLVAGGTPVQWATLSATGAHVDIWPLPATAPAADVDAALRTRGPIDHLVWIAPAIELKPADAAGYTAAQEEGVVAAHRMIKALLATGCQDRPLGITLVTTRALATHAGDRVEPAHAGLHGLFGSLQREYPHWTVRRTDVENAGWPADLTALPAASPDDAWVHRAGSWLARRWTPFTAPGRSIYRADGVYLVVGGAGGLGTAWTRHVAALGAHVIWIGRRPQDVDIDAKLRSIDGPGTVRYVQADAGDPVALRRAVDVVKRDHPSIHGVVQAALVLRDSGFAAMTEDGLRAALAAKVDATVALAEAVEGEPLDFFLLFSSMQSFTTAAGQGNYAAGSTFIDAYAHAYAQHRDLPVRVMNWGWWGNVGSVTSAFYRERMSRAGLESIEAADGIAALDVLLDGAQPQLAYIKVNERNTLPNLDRAAVTGAGTGRVTLSDDADQLDCAQLNCAQPSDDLIERVRHWRDEERDPMLATVLAAQLAAIPDRSAIAPQYAEWMRHAERLLPAGRPQPAHIALAEWDRRCATWSTEPDKAAEVRLVSAALRALPDVLTGRIRPTDVLFPGGDMGLVEGCYRDNDAADLFNQAMTRAATALVAGHVERDPQVRLRILEIGAGTGGTSTAMFEALRAYEKNIDTYVFTDLSKAFLNRARARFGPSVPYLETQRLDIEAPIAGQGFTDGDFDLVIAANVLHATRDIRRTVRHSRAALRDGGSLLLNELSKFDLFSHLTFGLLDGWWLFDDKALRIPGSPALTLDSWREVLESEGFPTVVSELPRAGELGQQILRAVTGTAAATEPVPPAPAAPAALAALAALAVPPVPPARSVSAPVTNIIRDRAAAVLDIPAGRIDTAAPLTDYGLDSILVLQLANALRAELGTNVTPAMLFDAGSIDELSTHLGGSTTAAGETRPGETWELSHGQRGMWQVQQRWPDTTIYNLPILFEVHGELDEDALERAVGEQFRRHPVLSAVLRERDGVPVMDIDDGRRPSFERVDIAAGSRVAQLARLRELANQPFDLSTGPLLRAHLVTLPGRRRLLLLTAHHIVLDGTSTTVLIRTLGEAYRGIDTAGTVSYQDYVTWERDMLAGPDGESHRAYWVGELGNTPAALALPYDRAYDPARTPRADAMPVKVPAELAAAVAATARTHRVSVSTVMFTAYAMFLHRLTGQRDFVVGLPTAARFDERFRSVVGQFANCLPIRCEVTGEENFAQLTRELHHRVLTGLEHGAYPYAQIGRALNVTQEPLVATNFLFQNFEGVGLLTNAGAARPGELDLRQFDDLPDAGERRLTVEIYPDGEGYKAFFKYDTNVFDATTVRAMADEWFTVLQEVVR</sequence>
<comment type="cofactor">
    <cofactor evidence="1">
        <name>pantetheine 4'-phosphate</name>
        <dbReference type="ChEBI" id="CHEBI:47942"/>
    </cofactor>
</comment>
<feature type="active site" description="Proton donor; for dehydratase activity" evidence="10">
    <location>
        <position position="777"/>
    </location>
</feature>
<dbReference type="SUPFAM" id="SSF53901">
    <property type="entry name" value="Thiolase-like"/>
    <property type="match status" value="5"/>
</dbReference>
<dbReference type="FunFam" id="3.40.47.10:FF:000019">
    <property type="entry name" value="Polyketide synthase type I"/>
    <property type="match status" value="3"/>
</dbReference>
<dbReference type="CDD" id="cd00833">
    <property type="entry name" value="PKS"/>
    <property type="match status" value="5"/>
</dbReference>
<keyword evidence="6" id="KW-0597">Phosphoprotein</keyword>
<feature type="active site" description="Proton donor; for dehydratase activity" evidence="10">
    <location>
        <position position="4994"/>
    </location>
</feature>
<dbReference type="Pfam" id="PF08659">
    <property type="entry name" value="KR"/>
    <property type="match status" value="3"/>
</dbReference>
<dbReference type="Pfam" id="PF21089">
    <property type="entry name" value="PKS_DH_N"/>
    <property type="match status" value="2"/>
</dbReference>
<name>A0A919SBQ8_9ACTN</name>
<dbReference type="Gene3D" id="3.10.129.110">
    <property type="entry name" value="Polyketide synthase dehydratase"/>
    <property type="match status" value="3"/>
</dbReference>
<feature type="compositionally biased region" description="Polar residues" evidence="11">
    <location>
        <begin position="1280"/>
        <end position="1298"/>
    </location>
</feature>
<feature type="domain" description="Ketosynthase family 3 (KS3)" evidence="13">
    <location>
        <begin position="1431"/>
        <end position="1867"/>
    </location>
</feature>
<dbReference type="SMART" id="SM01294">
    <property type="entry name" value="PKS_PP_betabranch"/>
    <property type="match status" value="2"/>
</dbReference>
<evidence type="ECO:0000256" key="11">
    <source>
        <dbReference type="SAM" id="MobiDB-lite"/>
    </source>
</evidence>
<keyword evidence="7" id="KW-0808">Transferase</keyword>
<dbReference type="InterPro" id="IPR014031">
    <property type="entry name" value="Ketoacyl_synth_C"/>
</dbReference>
<dbReference type="Gene3D" id="3.40.47.10">
    <property type="match status" value="5"/>
</dbReference>
<dbReference type="PROSITE" id="PS00012">
    <property type="entry name" value="PHOSPHOPANTETHEINE"/>
    <property type="match status" value="3"/>
</dbReference>
<dbReference type="InterPro" id="IPR013217">
    <property type="entry name" value="Methyltransf_12"/>
</dbReference>
<feature type="region of interest" description="N-terminal hotdog fold" evidence="10">
    <location>
        <begin position="4801"/>
        <end position="4923"/>
    </location>
</feature>
<dbReference type="GO" id="GO:0031177">
    <property type="term" value="F:phosphopantetheine binding"/>
    <property type="evidence" value="ECO:0007669"/>
    <property type="project" value="InterPro"/>
</dbReference>
<evidence type="ECO:0000256" key="6">
    <source>
        <dbReference type="ARBA" id="ARBA00022553"/>
    </source>
</evidence>
<dbReference type="InterPro" id="IPR020806">
    <property type="entry name" value="PKS_PP-bd"/>
</dbReference>
<dbReference type="SUPFAM" id="SSF52777">
    <property type="entry name" value="CoA-dependent acyltransferases"/>
    <property type="match status" value="2"/>
</dbReference>
<dbReference type="Gene3D" id="3.30.559.10">
    <property type="entry name" value="Chloramphenicol acetyltransferase-like domain"/>
    <property type="match status" value="1"/>
</dbReference>
<dbReference type="InterPro" id="IPR036291">
    <property type="entry name" value="NAD(P)-bd_dom_sf"/>
</dbReference>
<keyword evidence="8" id="KW-0677">Repeat</keyword>
<feature type="region of interest" description="Disordered" evidence="11">
    <location>
        <begin position="1264"/>
        <end position="1298"/>
    </location>
</feature>
<reference evidence="15" key="1">
    <citation type="submission" date="2021-03" db="EMBL/GenBank/DDBJ databases">
        <title>Whole genome shotgun sequence of Actinoplanes consettensis NBRC 14913.</title>
        <authorList>
            <person name="Komaki H."/>
            <person name="Tamura T."/>
        </authorList>
    </citation>
    <scope>NUCLEOTIDE SEQUENCE</scope>
    <source>
        <strain evidence="15">NBRC 14913</strain>
    </source>
</reference>
<gene>
    <name evidence="15" type="ORF">Aco04nite_16490</name>
</gene>
<evidence type="ECO:0000256" key="10">
    <source>
        <dbReference type="PROSITE-ProRule" id="PRU01363"/>
    </source>
</evidence>
<evidence type="ECO:0000256" key="2">
    <source>
        <dbReference type="ARBA" id="ARBA00004496"/>
    </source>
</evidence>
<dbReference type="SUPFAM" id="SSF53335">
    <property type="entry name" value="S-adenosyl-L-methionine-dependent methyltransferases"/>
    <property type="match status" value="1"/>
</dbReference>
<evidence type="ECO:0000256" key="4">
    <source>
        <dbReference type="ARBA" id="ARBA00022450"/>
    </source>
</evidence>
<dbReference type="Gene3D" id="3.40.50.150">
    <property type="entry name" value="Vaccinia Virus protein VP39"/>
    <property type="match status" value="1"/>
</dbReference>
<evidence type="ECO:0000256" key="8">
    <source>
        <dbReference type="ARBA" id="ARBA00022737"/>
    </source>
</evidence>
<evidence type="ECO:0000256" key="7">
    <source>
        <dbReference type="ARBA" id="ARBA00022679"/>
    </source>
</evidence>
<dbReference type="InterPro" id="IPR050091">
    <property type="entry name" value="PKS_NRPS_Biosynth_Enz"/>
</dbReference>
<dbReference type="SMART" id="SM00823">
    <property type="entry name" value="PKS_PP"/>
    <property type="match status" value="5"/>
</dbReference>
<feature type="region of interest" description="N-terminal hotdog fold" evidence="10">
    <location>
        <begin position="594"/>
        <end position="708"/>
    </location>
</feature>
<dbReference type="InterPro" id="IPR018201">
    <property type="entry name" value="Ketoacyl_synth_AS"/>
</dbReference>
<feature type="domain" description="PKS/mFAS DH" evidence="14">
    <location>
        <begin position="4801"/>
        <end position="5078"/>
    </location>
</feature>
<dbReference type="InterPro" id="IPR020807">
    <property type="entry name" value="PKS_DH"/>
</dbReference>
<dbReference type="GO" id="GO:0071770">
    <property type="term" value="P:DIM/DIP cell wall layer assembly"/>
    <property type="evidence" value="ECO:0007669"/>
    <property type="project" value="TreeGrafter"/>
</dbReference>
<dbReference type="SMART" id="SM00826">
    <property type="entry name" value="PKS_DH"/>
    <property type="match status" value="2"/>
</dbReference>
<dbReference type="GO" id="GO:0009403">
    <property type="term" value="P:toxin biosynthetic process"/>
    <property type="evidence" value="ECO:0007669"/>
    <property type="project" value="UniProtKB-ARBA"/>
</dbReference>
<dbReference type="SMART" id="SM00825">
    <property type="entry name" value="PKS_KS"/>
    <property type="match status" value="5"/>
</dbReference>
<dbReference type="Gene3D" id="1.10.1240.100">
    <property type="match status" value="5"/>
</dbReference>
<evidence type="ECO:0000259" key="14">
    <source>
        <dbReference type="PROSITE" id="PS52019"/>
    </source>
</evidence>
<dbReference type="Pfam" id="PF00668">
    <property type="entry name" value="Condensation"/>
    <property type="match status" value="1"/>
</dbReference>
<evidence type="ECO:0008006" key="17">
    <source>
        <dbReference type="Google" id="ProtNLM"/>
    </source>
</evidence>
<dbReference type="SUPFAM" id="SSF51735">
    <property type="entry name" value="NAD(P)-binding Rossmann-fold domains"/>
    <property type="match status" value="4"/>
</dbReference>
<dbReference type="InterPro" id="IPR049552">
    <property type="entry name" value="PKS_DH_N"/>
</dbReference>
<comment type="caution">
    <text evidence="15">The sequence shown here is derived from an EMBL/GenBank/DDBJ whole genome shotgun (WGS) entry which is preliminary data.</text>
</comment>
<dbReference type="Gene3D" id="1.10.1200.10">
    <property type="entry name" value="ACP-like"/>
    <property type="match status" value="5"/>
</dbReference>
<dbReference type="GO" id="GO:0005737">
    <property type="term" value="C:cytoplasm"/>
    <property type="evidence" value="ECO:0007669"/>
    <property type="project" value="UniProtKB-SubCell"/>
</dbReference>
<feature type="domain" description="Ketosynthase family 3 (KS3)" evidence="13">
    <location>
        <begin position="3552"/>
        <end position="3980"/>
    </location>
</feature>
<dbReference type="GO" id="GO:0004315">
    <property type="term" value="F:3-oxoacyl-[acyl-carrier-protein] synthase activity"/>
    <property type="evidence" value="ECO:0007669"/>
    <property type="project" value="InterPro"/>
</dbReference>
<comment type="subcellular location">
    <subcellularLocation>
        <location evidence="2">Cytoplasm</location>
    </subcellularLocation>
</comment>
<feature type="domain" description="Carrier" evidence="12">
    <location>
        <begin position="1298"/>
        <end position="1371"/>
    </location>
</feature>
<dbReference type="PROSITE" id="PS00606">
    <property type="entry name" value="KS3_1"/>
    <property type="match status" value="1"/>
</dbReference>
<dbReference type="GO" id="GO:0006633">
    <property type="term" value="P:fatty acid biosynthetic process"/>
    <property type="evidence" value="ECO:0007669"/>
    <property type="project" value="InterPro"/>
</dbReference>
<dbReference type="InterPro" id="IPR029063">
    <property type="entry name" value="SAM-dependent_MTases_sf"/>
</dbReference>
<dbReference type="PANTHER" id="PTHR43775:SF37">
    <property type="entry name" value="SI:DKEY-61P9.11"/>
    <property type="match status" value="1"/>
</dbReference>
<dbReference type="Pfam" id="PF22621">
    <property type="entry name" value="CurL-like_PKS_C"/>
    <property type="match status" value="1"/>
</dbReference>
<dbReference type="CDD" id="cd08953">
    <property type="entry name" value="KR_2_SDR_x"/>
    <property type="match status" value="3"/>
</dbReference>
<dbReference type="GO" id="GO:0005886">
    <property type="term" value="C:plasma membrane"/>
    <property type="evidence" value="ECO:0007669"/>
    <property type="project" value="TreeGrafter"/>
</dbReference>
<feature type="domain" description="Carrier" evidence="12">
    <location>
        <begin position="3442"/>
        <end position="3515"/>
    </location>
</feature>
<dbReference type="InterPro" id="IPR016039">
    <property type="entry name" value="Thiolase-like"/>
</dbReference>
<accession>A0A919SBQ8</accession>
<dbReference type="InterPro" id="IPR023213">
    <property type="entry name" value="CAT-like_dom_sf"/>
</dbReference>
<dbReference type="Gene3D" id="3.30.559.30">
    <property type="entry name" value="Nonribosomal peptide synthetase, condensation domain"/>
    <property type="match status" value="1"/>
</dbReference>
<feature type="domain" description="Carrier" evidence="12">
    <location>
        <begin position="5930"/>
        <end position="6004"/>
    </location>
</feature>
<feature type="active site" description="Proton acceptor; for dehydratase activity" evidence="10">
    <location>
        <position position="623"/>
    </location>
</feature>
<keyword evidence="16" id="KW-1185">Reference proteome</keyword>
<dbReference type="InterPro" id="IPR036736">
    <property type="entry name" value="ACP-like_sf"/>
</dbReference>
<dbReference type="InterPro" id="IPR057326">
    <property type="entry name" value="KR_dom"/>
</dbReference>
<protein>
    <recommendedName>
        <fullName evidence="17">Polyketide synthase</fullName>
    </recommendedName>
</protein>
<feature type="compositionally biased region" description="Low complexity" evidence="11">
    <location>
        <begin position="1264"/>
        <end position="1276"/>
    </location>
</feature>
<dbReference type="InterPro" id="IPR009081">
    <property type="entry name" value="PP-bd_ACP"/>
</dbReference>
<evidence type="ECO:0000313" key="16">
    <source>
        <dbReference type="Proteomes" id="UP000680865"/>
    </source>
</evidence>
<evidence type="ECO:0000256" key="1">
    <source>
        <dbReference type="ARBA" id="ARBA00001957"/>
    </source>
</evidence>
<dbReference type="InterPro" id="IPR001242">
    <property type="entry name" value="Condensation_dom"/>
</dbReference>
<feature type="domain" description="Carrier" evidence="12">
    <location>
        <begin position="4159"/>
        <end position="4237"/>
    </location>
</feature>
<dbReference type="Pfam" id="PF00109">
    <property type="entry name" value="ketoacyl-synt"/>
    <property type="match status" value="5"/>
</dbReference>
<dbReference type="InterPro" id="IPR013968">
    <property type="entry name" value="PKS_KR"/>
</dbReference>
<dbReference type="InterPro" id="IPR020841">
    <property type="entry name" value="PKS_Beta-ketoAc_synthase_dom"/>
</dbReference>
<dbReference type="InterPro" id="IPR054514">
    <property type="entry name" value="RhiE-like_linker"/>
</dbReference>
<evidence type="ECO:0000256" key="9">
    <source>
        <dbReference type="ARBA" id="ARBA00023268"/>
    </source>
</evidence>
<dbReference type="Pfam" id="PF22336">
    <property type="entry name" value="RhiE-like_linker"/>
    <property type="match status" value="4"/>
</dbReference>
<dbReference type="InterPro" id="IPR014030">
    <property type="entry name" value="Ketoacyl_synth_N"/>
</dbReference>
<dbReference type="InterPro" id="IPR042104">
    <property type="entry name" value="PKS_dehydratase_sf"/>
</dbReference>
<feature type="domain" description="Ketosynthase family 3 (KS3)" evidence="13">
    <location>
        <begin position="2453"/>
        <end position="2873"/>
    </location>
</feature>
<feature type="region of interest" description="C-terminal hotdog fold" evidence="10">
    <location>
        <begin position="4937"/>
        <end position="5078"/>
    </location>
</feature>
<dbReference type="Pfam" id="PF00550">
    <property type="entry name" value="PP-binding"/>
    <property type="match status" value="5"/>
</dbReference>
<evidence type="ECO:0000256" key="5">
    <source>
        <dbReference type="ARBA" id="ARBA00022490"/>
    </source>
</evidence>
<dbReference type="CDD" id="cd02440">
    <property type="entry name" value="AdoMet_MTases"/>
    <property type="match status" value="1"/>
</dbReference>
<dbReference type="PROSITE" id="PS52019">
    <property type="entry name" value="PKS_MFAS_DH"/>
    <property type="match status" value="2"/>
</dbReference>
<feature type="active site" description="Proton acceptor; for dehydratase activity" evidence="10">
    <location>
        <position position="4838"/>
    </location>
</feature>
<dbReference type="Gene3D" id="3.40.50.720">
    <property type="entry name" value="NAD(P)-binding Rossmann-like Domain"/>
    <property type="match status" value="3"/>
</dbReference>
<dbReference type="InterPro" id="IPR049900">
    <property type="entry name" value="PKS_mFAS_DH"/>
</dbReference>
<feature type="domain" description="Carrier" evidence="12">
    <location>
        <begin position="2342"/>
        <end position="2419"/>
    </location>
</feature>
<evidence type="ECO:0000259" key="12">
    <source>
        <dbReference type="PROSITE" id="PS50075"/>
    </source>
</evidence>
<dbReference type="PROSITE" id="PS52004">
    <property type="entry name" value="KS3_2"/>
    <property type="match status" value="5"/>
</dbReference>
<dbReference type="InterPro" id="IPR006162">
    <property type="entry name" value="Ppantetheine_attach_site"/>
</dbReference>
<evidence type="ECO:0000259" key="13">
    <source>
        <dbReference type="PROSITE" id="PS52004"/>
    </source>
</evidence>
<evidence type="ECO:0000313" key="15">
    <source>
        <dbReference type="EMBL" id="GIM69690.1"/>
    </source>
</evidence>
<dbReference type="Proteomes" id="UP000680865">
    <property type="component" value="Unassembled WGS sequence"/>
</dbReference>
<dbReference type="PANTHER" id="PTHR43775">
    <property type="entry name" value="FATTY ACID SYNTHASE"/>
    <property type="match status" value="1"/>
</dbReference>
<dbReference type="Pfam" id="PF02801">
    <property type="entry name" value="Ketoacyl-synt_C"/>
    <property type="match status" value="5"/>
</dbReference>
<dbReference type="SMART" id="SM00822">
    <property type="entry name" value="PKS_KR"/>
    <property type="match status" value="3"/>
</dbReference>
<dbReference type="GO" id="GO:0004312">
    <property type="term" value="F:fatty acid synthase activity"/>
    <property type="evidence" value="ECO:0007669"/>
    <property type="project" value="TreeGrafter"/>
</dbReference>
<feature type="region of interest" description="C-terminal hotdog fold" evidence="10">
    <location>
        <begin position="721"/>
        <end position="853"/>
    </location>
</feature>
<dbReference type="PROSITE" id="PS50075">
    <property type="entry name" value="CARRIER"/>
    <property type="match status" value="5"/>
</dbReference>
<evidence type="ECO:0000256" key="3">
    <source>
        <dbReference type="ARBA" id="ARBA00004792"/>
    </source>
</evidence>
<comment type="pathway">
    <text evidence="3">Antibiotic biosynthesis.</text>
</comment>
<feature type="domain" description="PKS/mFAS DH" evidence="14">
    <location>
        <begin position="594"/>
        <end position="853"/>
    </location>
</feature>
<feature type="domain" description="Ketosynthase family 3 (KS3)" evidence="13">
    <location>
        <begin position="4264"/>
        <end position="4673"/>
    </location>
</feature>
<dbReference type="InterPro" id="IPR049551">
    <property type="entry name" value="PKS_DH_C"/>
</dbReference>
<keyword evidence="4" id="KW-0596">Phosphopantetheine</keyword>
<dbReference type="Pfam" id="PF08242">
    <property type="entry name" value="Methyltransf_12"/>
    <property type="match status" value="1"/>
</dbReference>
<dbReference type="EMBL" id="BOQP01000007">
    <property type="protein sequence ID" value="GIM69690.1"/>
    <property type="molecule type" value="Genomic_DNA"/>
</dbReference>
<keyword evidence="5" id="KW-0963">Cytoplasm</keyword>
<feature type="domain" description="Ketosynthase family 3 (KS3)" evidence="13">
    <location>
        <begin position="5"/>
        <end position="436"/>
    </location>
</feature>
<proteinExistence type="predicted"/>
<dbReference type="SUPFAM" id="SSF47336">
    <property type="entry name" value="ACP-like"/>
    <property type="match status" value="5"/>
</dbReference>
<dbReference type="RefSeq" id="WP_212996581.1">
    <property type="nucleotide sequence ID" value="NZ_BAAATW010000005.1"/>
</dbReference>
<keyword evidence="9" id="KW-0511">Multifunctional enzyme</keyword>
<organism evidence="15 16">
    <name type="scientific">Winogradskya consettensis</name>
    <dbReference type="NCBI Taxonomy" id="113560"/>
    <lineage>
        <taxon>Bacteria</taxon>
        <taxon>Bacillati</taxon>
        <taxon>Actinomycetota</taxon>
        <taxon>Actinomycetes</taxon>
        <taxon>Micromonosporales</taxon>
        <taxon>Micromonosporaceae</taxon>
        <taxon>Winogradskya</taxon>
    </lineage>
</organism>